<keyword evidence="3" id="KW-1185">Reference proteome</keyword>
<protein>
    <submittedName>
        <fullName evidence="2">Uncharacterized protein</fullName>
    </submittedName>
</protein>
<feature type="compositionally biased region" description="Low complexity" evidence="1">
    <location>
        <begin position="39"/>
        <end position="56"/>
    </location>
</feature>
<dbReference type="OrthoDB" id="3256870at2759"/>
<organism evidence="2 3">
    <name type="scientific">Scleroderma citrinum Foug A</name>
    <dbReference type="NCBI Taxonomy" id="1036808"/>
    <lineage>
        <taxon>Eukaryota</taxon>
        <taxon>Fungi</taxon>
        <taxon>Dikarya</taxon>
        <taxon>Basidiomycota</taxon>
        <taxon>Agaricomycotina</taxon>
        <taxon>Agaricomycetes</taxon>
        <taxon>Agaricomycetidae</taxon>
        <taxon>Boletales</taxon>
        <taxon>Sclerodermatineae</taxon>
        <taxon>Sclerodermataceae</taxon>
        <taxon>Scleroderma</taxon>
    </lineage>
</organism>
<gene>
    <name evidence="2" type="ORF">SCLCIDRAFT_142630</name>
</gene>
<reference evidence="3" key="2">
    <citation type="submission" date="2015-01" db="EMBL/GenBank/DDBJ databases">
        <title>Evolutionary Origins and Diversification of the Mycorrhizal Mutualists.</title>
        <authorList>
            <consortium name="DOE Joint Genome Institute"/>
            <consortium name="Mycorrhizal Genomics Consortium"/>
            <person name="Kohler A."/>
            <person name="Kuo A."/>
            <person name="Nagy L.G."/>
            <person name="Floudas D."/>
            <person name="Copeland A."/>
            <person name="Barry K.W."/>
            <person name="Cichocki N."/>
            <person name="Veneault-Fourrey C."/>
            <person name="LaButti K."/>
            <person name="Lindquist E.A."/>
            <person name="Lipzen A."/>
            <person name="Lundell T."/>
            <person name="Morin E."/>
            <person name="Murat C."/>
            <person name="Riley R."/>
            <person name="Ohm R."/>
            <person name="Sun H."/>
            <person name="Tunlid A."/>
            <person name="Henrissat B."/>
            <person name="Grigoriev I.V."/>
            <person name="Hibbett D.S."/>
            <person name="Martin F."/>
        </authorList>
    </citation>
    <scope>NUCLEOTIDE SEQUENCE [LARGE SCALE GENOMIC DNA]</scope>
    <source>
        <strain evidence="3">Foug A</strain>
    </source>
</reference>
<dbReference type="InParanoid" id="A0A0C2ZFU2"/>
<dbReference type="Proteomes" id="UP000053989">
    <property type="component" value="Unassembled WGS sequence"/>
</dbReference>
<accession>A0A0C2ZFU2</accession>
<dbReference type="HOGENOM" id="CLU_097241_0_0_1"/>
<sequence>MLAFDGSKLSPAPGHLYVRQQHAIIQLVEGPPPSPRDITSVVQSSASAHSSYPSTSDSEEDCTSYCSSVMTPDESTNDYAPVPYDNSFYSRMKRVYEWRNGFMPAADTYVLPSSPHKRKLDSYQAEYDDGFSHVSKRSSTRDPSRLNGYLCSACDAPFPTRQSLAHHGRVPQASEACRIAVEYNLE</sequence>
<dbReference type="EMBL" id="KN822242">
    <property type="protein sequence ID" value="KIM51737.1"/>
    <property type="molecule type" value="Genomic_DNA"/>
</dbReference>
<name>A0A0C2ZFU2_9AGAM</name>
<dbReference type="AlphaFoldDB" id="A0A0C2ZFU2"/>
<proteinExistence type="predicted"/>
<feature type="region of interest" description="Disordered" evidence="1">
    <location>
        <begin position="29"/>
        <end position="72"/>
    </location>
</feature>
<evidence type="ECO:0000256" key="1">
    <source>
        <dbReference type="SAM" id="MobiDB-lite"/>
    </source>
</evidence>
<reference evidence="2 3" key="1">
    <citation type="submission" date="2014-04" db="EMBL/GenBank/DDBJ databases">
        <authorList>
            <consortium name="DOE Joint Genome Institute"/>
            <person name="Kuo A."/>
            <person name="Kohler A."/>
            <person name="Nagy L.G."/>
            <person name="Floudas D."/>
            <person name="Copeland A."/>
            <person name="Barry K.W."/>
            <person name="Cichocki N."/>
            <person name="Veneault-Fourrey C."/>
            <person name="LaButti K."/>
            <person name="Lindquist E.A."/>
            <person name="Lipzen A."/>
            <person name="Lundell T."/>
            <person name="Morin E."/>
            <person name="Murat C."/>
            <person name="Sun H."/>
            <person name="Tunlid A."/>
            <person name="Henrissat B."/>
            <person name="Grigoriev I.V."/>
            <person name="Hibbett D.S."/>
            <person name="Martin F."/>
            <person name="Nordberg H.P."/>
            <person name="Cantor M.N."/>
            <person name="Hua S.X."/>
        </authorList>
    </citation>
    <scope>NUCLEOTIDE SEQUENCE [LARGE SCALE GENOMIC DNA]</scope>
    <source>
        <strain evidence="2 3">Foug A</strain>
    </source>
</reference>
<evidence type="ECO:0000313" key="2">
    <source>
        <dbReference type="EMBL" id="KIM51737.1"/>
    </source>
</evidence>
<evidence type="ECO:0000313" key="3">
    <source>
        <dbReference type="Proteomes" id="UP000053989"/>
    </source>
</evidence>